<keyword evidence="3" id="KW-0808">Transferase</keyword>
<comment type="catalytic activity">
    <reaction evidence="8">
        <text>DNA(n) + a 2'-deoxyribonucleoside 5'-triphosphate = DNA(n+1) + diphosphate</text>
        <dbReference type="Rhea" id="RHEA:22508"/>
        <dbReference type="Rhea" id="RHEA-COMP:17339"/>
        <dbReference type="Rhea" id="RHEA-COMP:17340"/>
        <dbReference type="ChEBI" id="CHEBI:33019"/>
        <dbReference type="ChEBI" id="CHEBI:61560"/>
        <dbReference type="ChEBI" id="CHEBI:173112"/>
        <dbReference type="EC" id="2.7.7.7"/>
    </reaction>
</comment>
<evidence type="ECO:0000256" key="5">
    <source>
        <dbReference type="ARBA" id="ARBA00022705"/>
    </source>
</evidence>
<dbReference type="InterPro" id="IPR005790">
    <property type="entry name" value="DNA_polIII_delta"/>
</dbReference>
<evidence type="ECO:0000259" key="9">
    <source>
        <dbReference type="Pfam" id="PF06144"/>
    </source>
</evidence>
<dbReference type="OrthoDB" id="9775929at2"/>
<organism evidence="11 12">
    <name type="scientific">Alkalibacillus haloalkaliphilus</name>
    <dbReference type="NCBI Taxonomy" id="94136"/>
    <lineage>
        <taxon>Bacteria</taxon>
        <taxon>Bacillati</taxon>
        <taxon>Bacillota</taxon>
        <taxon>Bacilli</taxon>
        <taxon>Bacillales</taxon>
        <taxon>Bacillaceae</taxon>
        <taxon>Alkalibacillus</taxon>
    </lineage>
</organism>
<keyword evidence="12" id="KW-1185">Reference proteome</keyword>
<dbReference type="InterPro" id="IPR010372">
    <property type="entry name" value="DNA_pol3_delta_N"/>
</dbReference>
<dbReference type="SUPFAM" id="SSF48019">
    <property type="entry name" value="post-AAA+ oligomerization domain-like"/>
    <property type="match status" value="1"/>
</dbReference>
<dbReference type="Gene3D" id="3.40.50.300">
    <property type="entry name" value="P-loop containing nucleotide triphosphate hydrolases"/>
    <property type="match status" value="1"/>
</dbReference>
<dbReference type="GO" id="GO:0006261">
    <property type="term" value="P:DNA-templated DNA replication"/>
    <property type="evidence" value="ECO:0007669"/>
    <property type="project" value="TreeGrafter"/>
</dbReference>
<evidence type="ECO:0000256" key="3">
    <source>
        <dbReference type="ARBA" id="ARBA00022679"/>
    </source>
</evidence>
<dbReference type="RefSeq" id="WP_146817339.1">
    <property type="nucleotide sequence ID" value="NZ_BJYA01000015.1"/>
</dbReference>
<evidence type="ECO:0000256" key="7">
    <source>
        <dbReference type="ARBA" id="ARBA00034754"/>
    </source>
</evidence>
<dbReference type="Gene3D" id="1.10.8.60">
    <property type="match status" value="1"/>
</dbReference>
<dbReference type="Proteomes" id="UP000321440">
    <property type="component" value="Unassembled WGS sequence"/>
</dbReference>
<evidence type="ECO:0000313" key="12">
    <source>
        <dbReference type="Proteomes" id="UP000321440"/>
    </source>
</evidence>
<evidence type="ECO:0000256" key="6">
    <source>
        <dbReference type="ARBA" id="ARBA00022932"/>
    </source>
</evidence>
<gene>
    <name evidence="11" type="primary">holA</name>
    <name evidence="11" type="ORF">AHA02nite_22590</name>
</gene>
<feature type="domain" description="DNA polymerase III delta subunit-like C-terminal" evidence="10">
    <location>
        <begin position="215"/>
        <end position="331"/>
    </location>
</feature>
<sequence length="344" mass="39388">MHAQQLIKQNIKNVSPIYLLFGEEPYFIQKVKERIIESVKNNKDPEPDTQTYDMETIAVQEAIHDVETFPFFSEHKIVIINRASFLTGQTKSDIEHDIKALEEYIAQPTDFSTLIIVAPYEKLDQRKKIVKTIKEHSELVDCSPPHVNDMQDMIKSMAKQHNLSLPNEVTELMTERIGDHLDALQKELTKLSLYFGEQEVTVNEAEQLISTYAETSSFSLIDALVQNQLGQALNILKELKKQNEEPIALLALVTSQVRLILQCKLLKKKGYQQQQMAKQIKAHPYAVKMASKRERFFSEAALKQIIIEGSNTDEKLKTGQMDKWLALEMYLKVISTQLNAAATR</sequence>
<dbReference type="NCBIfam" id="TIGR01128">
    <property type="entry name" value="holA"/>
    <property type="match status" value="1"/>
</dbReference>
<dbReference type="InterPro" id="IPR048466">
    <property type="entry name" value="DNA_pol3_delta-like_C"/>
</dbReference>
<accession>A0A511W8V4</accession>
<evidence type="ECO:0000256" key="2">
    <source>
        <dbReference type="ARBA" id="ARBA00017703"/>
    </source>
</evidence>
<evidence type="ECO:0000259" key="10">
    <source>
        <dbReference type="Pfam" id="PF21694"/>
    </source>
</evidence>
<dbReference type="EMBL" id="BJYA01000015">
    <property type="protein sequence ID" value="GEN46483.1"/>
    <property type="molecule type" value="Genomic_DNA"/>
</dbReference>
<dbReference type="InterPro" id="IPR027417">
    <property type="entry name" value="P-loop_NTPase"/>
</dbReference>
<evidence type="ECO:0000256" key="4">
    <source>
        <dbReference type="ARBA" id="ARBA00022695"/>
    </source>
</evidence>
<comment type="similarity">
    <text evidence="7">Belongs to the DNA polymerase HolA subunit family.</text>
</comment>
<evidence type="ECO:0000256" key="1">
    <source>
        <dbReference type="ARBA" id="ARBA00012417"/>
    </source>
</evidence>
<dbReference type="GO" id="GO:0003677">
    <property type="term" value="F:DNA binding"/>
    <property type="evidence" value="ECO:0007669"/>
    <property type="project" value="InterPro"/>
</dbReference>
<evidence type="ECO:0000313" key="11">
    <source>
        <dbReference type="EMBL" id="GEN46483.1"/>
    </source>
</evidence>
<dbReference type="AlphaFoldDB" id="A0A511W8V4"/>
<dbReference type="GO" id="GO:0009360">
    <property type="term" value="C:DNA polymerase III complex"/>
    <property type="evidence" value="ECO:0007669"/>
    <property type="project" value="InterPro"/>
</dbReference>
<name>A0A511W8V4_9BACI</name>
<proteinExistence type="inferred from homology"/>
<dbReference type="InterPro" id="IPR008921">
    <property type="entry name" value="DNA_pol3_clamp-load_cplx_C"/>
</dbReference>
<dbReference type="Pfam" id="PF06144">
    <property type="entry name" value="DNA_pol3_delta"/>
    <property type="match status" value="1"/>
</dbReference>
<dbReference type="EC" id="2.7.7.7" evidence="1"/>
<feature type="domain" description="DNA polymerase III delta N-terminal" evidence="9">
    <location>
        <begin position="18"/>
        <end position="142"/>
    </location>
</feature>
<comment type="caution">
    <text evidence="11">The sequence shown here is derived from an EMBL/GenBank/DDBJ whole genome shotgun (WGS) entry which is preliminary data.</text>
</comment>
<dbReference type="PANTHER" id="PTHR34388:SF1">
    <property type="entry name" value="DNA POLYMERASE III SUBUNIT DELTA"/>
    <property type="match status" value="1"/>
</dbReference>
<evidence type="ECO:0000256" key="8">
    <source>
        <dbReference type="ARBA" id="ARBA00049244"/>
    </source>
</evidence>
<reference evidence="11 12" key="1">
    <citation type="submission" date="2019-07" db="EMBL/GenBank/DDBJ databases">
        <title>Whole genome shotgun sequence of Alkalibacillus haloalkaliphilus NBRC 103110.</title>
        <authorList>
            <person name="Hosoyama A."/>
            <person name="Uohara A."/>
            <person name="Ohji S."/>
            <person name="Ichikawa N."/>
        </authorList>
    </citation>
    <scope>NUCLEOTIDE SEQUENCE [LARGE SCALE GENOMIC DNA]</scope>
    <source>
        <strain evidence="11 12">NBRC 103110</strain>
    </source>
</reference>
<protein>
    <recommendedName>
        <fullName evidence="2">DNA polymerase III subunit delta</fullName>
        <ecNumber evidence="1">2.7.7.7</ecNumber>
    </recommendedName>
</protein>
<dbReference type="GO" id="GO:0003887">
    <property type="term" value="F:DNA-directed DNA polymerase activity"/>
    <property type="evidence" value="ECO:0007669"/>
    <property type="project" value="UniProtKB-KW"/>
</dbReference>
<dbReference type="SUPFAM" id="SSF52540">
    <property type="entry name" value="P-loop containing nucleoside triphosphate hydrolases"/>
    <property type="match status" value="1"/>
</dbReference>
<keyword evidence="5" id="KW-0235">DNA replication</keyword>
<dbReference type="Pfam" id="PF21694">
    <property type="entry name" value="DNA_pol3_delta_C"/>
    <property type="match status" value="1"/>
</dbReference>
<keyword evidence="6" id="KW-0239">DNA-directed DNA polymerase</keyword>
<dbReference type="PANTHER" id="PTHR34388">
    <property type="entry name" value="DNA POLYMERASE III SUBUNIT DELTA"/>
    <property type="match status" value="1"/>
</dbReference>
<keyword evidence="4" id="KW-0548">Nucleotidyltransferase</keyword>
<dbReference type="Gene3D" id="1.20.272.10">
    <property type="match status" value="1"/>
</dbReference>